<keyword evidence="2" id="KW-1185">Reference proteome</keyword>
<sequence length="487" mass="55373">MLARKDLTSHVKSFVLHDHARDYDRTNQPLENDKTLHALHGLISDVRDAVMGTHEFIGALRKLAPERNWVIELGSPASALDAALAVFLLFAENLQSIDVSFRRNLLFSGSEHGPPTPIALDALLPSRRQNSELPSFDRLRSLTIELHASATPLPISILPGLEHIRIVHRSLELTHESHWFPNFQYPTINTSGNLRSMDLTGPVIMPGALAKYLVESDCRSLKSLKVFSDERLLPDWSEPTEHCKAYDFRKLSEALKYAPNLEHFECSFPKGRPKGMFGSFKSLSRLHFFKVDYKLLCESAGQEIGSSLHLQHPTECFPTSLRVLHITDMGYFRLDTLCCHTTKTPSGRAHAVKYVLERVRSLSLRELHLHVRMYHEFHHFNATAKSGYIVEELEWSTRKFLPRLVAALQKEGVIMNVWGAGIMGCIKEVLLYGPGYARAWPQWDRKNEVTAQSGSCDGWTWELFGGDRKDEFLRDPEYVESEDDMDG</sequence>
<comment type="caution">
    <text evidence="1">The sequence shown here is derived from an EMBL/GenBank/DDBJ whole genome shotgun (WGS) entry which is preliminary data.</text>
</comment>
<dbReference type="EMBL" id="JAPEUX010000004">
    <property type="protein sequence ID" value="KAJ4354610.1"/>
    <property type="molecule type" value="Genomic_DNA"/>
</dbReference>
<protein>
    <submittedName>
        <fullName evidence="1">Uncharacterized protein</fullName>
    </submittedName>
</protein>
<gene>
    <name evidence="1" type="ORF">N0V89_006347</name>
</gene>
<dbReference type="RefSeq" id="XP_056072384.1">
    <property type="nucleotide sequence ID" value="XM_056215117.1"/>
</dbReference>
<proteinExistence type="predicted"/>
<reference evidence="1" key="1">
    <citation type="submission" date="2022-10" db="EMBL/GenBank/DDBJ databases">
        <title>Tapping the CABI collections for fungal endophytes: first genome assemblies for Collariella, Neodidymelliopsis, Ascochyta clinopodiicola, Didymella pomorum, Didymosphaeria variabile, Neocosmospora piperis and Neocucurbitaria cava.</title>
        <authorList>
            <person name="Hill R."/>
        </authorList>
    </citation>
    <scope>NUCLEOTIDE SEQUENCE</scope>
    <source>
        <strain evidence="1">IMI 356815</strain>
    </source>
</reference>
<dbReference type="GeneID" id="80909877"/>
<dbReference type="AlphaFoldDB" id="A0A9W8XMC5"/>
<name>A0A9W8XMC5_9PLEO</name>
<evidence type="ECO:0000313" key="2">
    <source>
        <dbReference type="Proteomes" id="UP001140513"/>
    </source>
</evidence>
<accession>A0A9W8XMC5</accession>
<evidence type="ECO:0000313" key="1">
    <source>
        <dbReference type="EMBL" id="KAJ4354610.1"/>
    </source>
</evidence>
<organism evidence="1 2">
    <name type="scientific">Didymosphaeria variabile</name>
    <dbReference type="NCBI Taxonomy" id="1932322"/>
    <lineage>
        <taxon>Eukaryota</taxon>
        <taxon>Fungi</taxon>
        <taxon>Dikarya</taxon>
        <taxon>Ascomycota</taxon>
        <taxon>Pezizomycotina</taxon>
        <taxon>Dothideomycetes</taxon>
        <taxon>Pleosporomycetidae</taxon>
        <taxon>Pleosporales</taxon>
        <taxon>Massarineae</taxon>
        <taxon>Didymosphaeriaceae</taxon>
        <taxon>Didymosphaeria</taxon>
    </lineage>
</organism>
<dbReference type="Proteomes" id="UP001140513">
    <property type="component" value="Unassembled WGS sequence"/>
</dbReference>
<dbReference type="OrthoDB" id="3801271at2759"/>